<dbReference type="CDD" id="cd00051">
    <property type="entry name" value="EFh"/>
    <property type="match status" value="1"/>
</dbReference>
<keyword evidence="3" id="KW-0507">mRNA processing</keyword>
<comment type="similarity">
    <text evidence="2">Belongs to the TFP11/STIP family.</text>
</comment>
<evidence type="ECO:0000313" key="12">
    <source>
        <dbReference type="Proteomes" id="UP000825729"/>
    </source>
</evidence>
<dbReference type="Pfam" id="PF12457">
    <property type="entry name" value="TIP_N"/>
    <property type="match status" value="1"/>
</dbReference>
<dbReference type="GO" id="GO:0005524">
    <property type="term" value="F:ATP binding"/>
    <property type="evidence" value="ECO:0007669"/>
    <property type="project" value="InterPro"/>
</dbReference>
<organism evidence="11 12">
    <name type="scientific">Aristolochia fimbriata</name>
    <name type="common">White veined hardy Dutchman's pipe vine</name>
    <dbReference type="NCBI Taxonomy" id="158543"/>
    <lineage>
        <taxon>Eukaryota</taxon>
        <taxon>Viridiplantae</taxon>
        <taxon>Streptophyta</taxon>
        <taxon>Embryophyta</taxon>
        <taxon>Tracheophyta</taxon>
        <taxon>Spermatophyta</taxon>
        <taxon>Magnoliopsida</taxon>
        <taxon>Magnoliidae</taxon>
        <taxon>Piperales</taxon>
        <taxon>Aristolochiaceae</taxon>
        <taxon>Aristolochia</taxon>
    </lineage>
</organism>
<dbReference type="Gene3D" id="1.10.238.10">
    <property type="entry name" value="EF-hand"/>
    <property type="match status" value="2"/>
</dbReference>
<evidence type="ECO:0000256" key="3">
    <source>
        <dbReference type="ARBA" id="ARBA00022664"/>
    </source>
</evidence>
<dbReference type="SMART" id="SM00443">
    <property type="entry name" value="G_patch"/>
    <property type="match status" value="1"/>
</dbReference>
<dbReference type="InterPro" id="IPR000719">
    <property type="entry name" value="Prot_kinase_dom"/>
</dbReference>
<dbReference type="GO" id="GO:0004672">
    <property type="term" value="F:protein kinase activity"/>
    <property type="evidence" value="ECO:0007669"/>
    <property type="project" value="InterPro"/>
</dbReference>
<evidence type="ECO:0000256" key="5">
    <source>
        <dbReference type="ARBA" id="ARBA00023187"/>
    </source>
</evidence>
<dbReference type="Pfam" id="PF07842">
    <property type="entry name" value="GCFC"/>
    <property type="match status" value="1"/>
</dbReference>
<dbReference type="Gene3D" id="1.10.510.10">
    <property type="entry name" value="Transferase(Phosphotransferase) domain 1"/>
    <property type="match status" value="1"/>
</dbReference>
<protein>
    <recommendedName>
        <fullName evidence="13">Septin/tuftelin interacting protein</fullName>
    </recommendedName>
</protein>
<dbReference type="SUPFAM" id="SSF47473">
    <property type="entry name" value="EF-hand"/>
    <property type="match status" value="1"/>
</dbReference>
<comment type="subcellular location">
    <subcellularLocation>
        <location evidence="1">Nucleus</location>
    </subcellularLocation>
</comment>
<feature type="domain" description="G-patch" evidence="10">
    <location>
        <begin position="167"/>
        <end position="213"/>
    </location>
</feature>
<dbReference type="InterPro" id="IPR022159">
    <property type="entry name" value="STIP/TFIP11_N"/>
</dbReference>
<dbReference type="PROSITE" id="PS50174">
    <property type="entry name" value="G_PATCH"/>
    <property type="match status" value="1"/>
</dbReference>
<dbReference type="PANTHER" id="PTHR23329:SF1">
    <property type="entry name" value="TUFTELIN-INTERACTING PROTEIN 11"/>
    <property type="match status" value="1"/>
</dbReference>
<keyword evidence="5" id="KW-0508">mRNA splicing</keyword>
<evidence type="ECO:0000256" key="4">
    <source>
        <dbReference type="ARBA" id="ARBA00022728"/>
    </source>
</evidence>
<evidence type="ECO:0008006" key="13">
    <source>
        <dbReference type="Google" id="ProtNLM"/>
    </source>
</evidence>
<feature type="region of interest" description="Disordered" evidence="8">
    <location>
        <begin position="95"/>
        <end position="121"/>
    </location>
</feature>
<evidence type="ECO:0000256" key="7">
    <source>
        <dbReference type="SAM" id="Coils"/>
    </source>
</evidence>
<proteinExistence type="inferred from homology"/>
<name>A0AAV7E225_ARIFI</name>
<dbReference type="InterPro" id="IPR011992">
    <property type="entry name" value="EF-hand-dom_pair"/>
</dbReference>
<keyword evidence="6" id="KW-0539">Nucleus</keyword>
<dbReference type="GO" id="GO:0005509">
    <property type="term" value="F:calcium ion binding"/>
    <property type="evidence" value="ECO:0007669"/>
    <property type="project" value="InterPro"/>
</dbReference>
<gene>
    <name evidence="11" type="ORF">H6P81_018079</name>
</gene>
<dbReference type="InterPro" id="IPR002048">
    <property type="entry name" value="EF_hand_dom"/>
</dbReference>
<dbReference type="Pfam" id="PF00069">
    <property type="entry name" value="Pkinase"/>
    <property type="match status" value="1"/>
</dbReference>
<evidence type="ECO:0000256" key="6">
    <source>
        <dbReference type="ARBA" id="ARBA00023242"/>
    </source>
</evidence>
<evidence type="ECO:0000259" key="10">
    <source>
        <dbReference type="PROSITE" id="PS50174"/>
    </source>
</evidence>
<dbReference type="Pfam" id="PF01585">
    <property type="entry name" value="G-patch"/>
    <property type="match status" value="1"/>
</dbReference>
<sequence length="967" mass="110858">MDEYQHMKKFGYYSKRKKGKRTQTKEDVLYGVFADLSHYSDAEYLPRKRKKADFSKPVSFVSTGTVNVMPNEEVDKSGNALEEKEGQVRMGQRLGFGKDSSAHHKETIEDNNTIGDDDNFLPTAFGRRIKEGAQRREKEREKLRIHNKVIGRRDSKSGEVGEFERHTKGIGMKLLEKMGYKGGGLGKDEQGIVAPIEAKLLRPKNMGMGFNEGKNPKQFMVLGRSKEKLWLKQNRGKENYMRGTHVRVLTNLENLNAEDQEAKESAVSMAELQHNLKLVLDLAEHDVQIFNRKLGHERENVANLQLEKEKLEEKEIEQRRQLISMERIVGMLDSLNEESLSGTLTLDFLAKTLKDLQTNFEVDYNSCYNLSCLACSFAFPLFIRVFQGWDPLTCPSHGLELMNSWKDLLLQGDDLYDYSDVNVPSLYSQLVMEVIFPVVRSSGTHTWKARDPDPMLRYLEIWDKLLPPPVLQSILQTVVMPKLSEAVETWDPHTETVPIHLWLHPWIPLLGQKLKVLHKTICVKFSNVLHAWHASDASAFAILSPWRTVFDPKHWERLIAQHIVPNLMKVLQEFQINPVNQNLDQFYWVMSWASAVPIQLMVILLETGFFTKWHLVSYHWLSSNPNYEEVTQWFLGWKGLFPAELLANERIRYLLNIGLEMMDEAIKGMEVAQPGVRENTNLWVTEQRQFQANEGQAVTYERRLALTLIKKKGEIFSEVVGSAYYVAPETLSKHYGPEADVWSARVILYILLSGVSPFWPGHPWILDDTVAPDIPLDSAVLSCLKQFSAMNKLKRMALQLIAESLSEEEIAGCGMGTSRVQKSELLWMRGTIDCWEYLAATVHLIKMEREENLVPAFSFFGKEASGYIIIDELQEACKKFGLSDLHLDKMIREIDQDNQCYFSLITVQERQIDYNEFAAIMRNGTGGGVERRMMKTVSDSTWMTLYGGKKREKIPTEAEAFATALLP</sequence>
<dbReference type="InterPro" id="IPR022783">
    <property type="entry name" value="GCFC_dom"/>
</dbReference>
<dbReference type="Proteomes" id="UP000825729">
    <property type="component" value="Unassembled WGS sequence"/>
</dbReference>
<keyword evidence="7" id="KW-0175">Coiled coil</keyword>
<accession>A0AAV7E225</accession>
<dbReference type="InterPro" id="IPR000467">
    <property type="entry name" value="G_patch_dom"/>
</dbReference>
<dbReference type="GO" id="GO:0071008">
    <property type="term" value="C:U2-type post-mRNA release spliceosomal complex"/>
    <property type="evidence" value="ECO:0007669"/>
    <property type="project" value="TreeGrafter"/>
</dbReference>
<evidence type="ECO:0000313" key="11">
    <source>
        <dbReference type="EMBL" id="KAG9442225.1"/>
    </source>
</evidence>
<keyword evidence="12" id="KW-1185">Reference proteome</keyword>
<feature type="domain" description="Protein kinase" evidence="9">
    <location>
        <begin position="514"/>
        <end position="810"/>
    </location>
</feature>
<dbReference type="EMBL" id="JAINDJ010000007">
    <property type="protein sequence ID" value="KAG9442225.1"/>
    <property type="molecule type" value="Genomic_DNA"/>
</dbReference>
<feature type="coiled-coil region" evidence="7">
    <location>
        <begin position="294"/>
        <end position="328"/>
    </location>
</feature>
<dbReference type="AlphaFoldDB" id="A0AAV7E225"/>
<keyword evidence="4" id="KW-0747">Spliceosome</keyword>
<dbReference type="InterPro" id="IPR011009">
    <property type="entry name" value="Kinase-like_dom_sf"/>
</dbReference>
<dbReference type="SUPFAM" id="SSF56112">
    <property type="entry name" value="Protein kinase-like (PK-like)"/>
    <property type="match status" value="1"/>
</dbReference>
<dbReference type="GO" id="GO:0000390">
    <property type="term" value="P:spliceosomal complex disassembly"/>
    <property type="evidence" value="ECO:0007669"/>
    <property type="project" value="InterPro"/>
</dbReference>
<reference evidence="11 12" key="1">
    <citation type="submission" date="2021-07" db="EMBL/GenBank/DDBJ databases">
        <title>The Aristolochia fimbriata genome: insights into angiosperm evolution, floral development and chemical biosynthesis.</title>
        <authorList>
            <person name="Jiao Y."/>
        </authorList>
    </citation>
    <scope>NUCLEOTIDE SEQUENCE [LARGE SCALE GENOMIC DNA]</scope>
    <source>
        <strain evidence="11">IBCAS-2021</strain>
        <tissue evidence="11">Leaf</tissue>
    </source>
</reference>
<evidence type="ECO:0000256" key="8">
    <source>
        <dbReference type="SAM" id="MobiDB-lite"/>
    </source>
</evidence>
<evidence type="ECO:0000256" key="1">
    <source>
        <dbReference type="ARBA" id="ARBA00004123"/>
    </source>
</evidence>
<dbReference type="PROSITE" id="PS50011">
    <property type="entry name" value="PROTEIN_KINASE_DOM"/>
    <property type="match status" value="1"/>
</dbReference>
<evidence type="ECO:0000256" key="2">
    <source>
        <dbReference type="ARBA" id="ARBA00010900"/>
    </source>
</evidence>
<dbReference type="GO" id="GO:0003676">
    <property type="term" value="F:nucleic acid binding"/>
    <property type="evidence" value="ECO:0007669"/>
    <property type="project" value="InterPro"/>
</dbReference>
<dbReference type="PANTHER" id="PTHR23329">
    <property type="entry name" value="TUFTELIN-INTERACTING PROTEIN 11-RELATED"/>
    <property type="match status" value="1"/>
</dbReference>
<evidence type="ECO:0000259" key="9">
    <source>
        <dbReference type="PROSITE" id="PS50011"/>
    </source>
</evidence>
<comment type="caution">
    <text evidence="11">The sequence shown here is derived from an EMBL/GenBank/DDBJ whole genome shotgun (WGS) entry which is preliminary data.</text>
</comment>
<dbReference type="InterPro" id="IPR045211">
    <property type="entry name" value="TFP11/STIP/Ntr1"/>
</dbReference>